<sequence length="77" mass="8521">MFLGLCSPPSLITRSGKKGMEAPNLGRNEPGQPTTLMTQIVLERIPFYRVRATTSDQEASGYIDWKECLIAHLVLGD</sequence>
<protein>
    <submittedName>
        <fullName evidence="1">Uncharacterized protein</fullName>
    </submittedName>
</protein>
<comment type="caution">
    <text evidence="1">The sequence shown here is derived from an EMBL/GenBank/DDBJ whole genome shotgun (WGS) entry which is preliminary data.</text>
</comment>
<reference evidence="1" key="1">
    <citation type="journal article" date="2015" name="Genome Biol. Evol.">
        <title>Organellar Genomes of White Spruce (Picea glauca): Assembly and Annotation.</title>
        <authorList>
            <person name="Jackman S.D."/>
            <person name="Warren R.L."/>
            <person name="Gibb E.A."/>
            <person name="Vandervalk B.P."/>
            <person name="Mohamadi H."/>
            <person name="Chu J."/>
            <person name="Raymond A."/>
            <person name="Pleasance S."/>
            <person name="Coope R."/>
            <person name="Wildung M.R."/>
            <person name="Ritland C.E."/>
            <person name="Bousquet J."/>
            <person name="Jones S.J."/>
            <person name="Bohlmann J."/>
            <person name="Birol I."/>
        </authorList>
    </citation>
    <scope>NUCLEOTIDE SEQUENCE [LARGE SCALE GENOMIC DNA]</scope>
    <source>
        <tissue evidence="1">Flushing bud</tissue>
    </source>
</reference>
<dbReference type="EMBL" id="LKAM01000015">
    <property type="protein sequence ID" value="KUM45851.1"/>
    <property type="molecule type" value="Genomic_DNA"/>
</dbReference>
<name>A0A101LV10_PICGL</name>
<proteinExistence type="predicted"/>
<evidence type="ECO:0000313" key="1">
    <source>
        <dbReference type="EMBL" id="KUM45851.1"/>
    </source>
</evidence>
<dbReference type="AlphaFoldDB" id="A0A101LV10"/>
<gene>
    <name evidence="1" type="ORF">ABT39_MTgene2205</name>
</gene>
<organism evidence="1">
    <name type="scientific">Picea glauca</name>
    <name type="common">White spruce</name>
    <name type="synonym">Pinus glauca</name>
    <dbReference type="NCBI Taxonomy" id="3330"/>
    <lineage>
        <taxon>Eukaryota</taxon>
        <taxon>Viridiplantae</taxon>
        <taxon>Streptophyta</taxon>
        <taxon>Embryophyta</taxon>
        <taxon>Tracheophyta</taxon>
        <taxon>Spermatophyta</taxon>
        <taxon>Pinopsida</taxon>
        <taxon>Pinidae</taxon>
        <taxon>Conifers I</taxon>
        <taxon>Pinales</taxon>
        <taxon>Pinaceae</taxon>
        <taxon>Picea</taxon>
    </lineage>
</organism>
<keyword evidence="1" id="KW-0496">Mitochondrion</keyword>
<accession>A0A101LV10</accession>
<geneLocation type="mitochondrion" evidence="1"/>